<proteinExistence type="predicted"/>
<organism evidence="3 4">
    <name type="scientific">Rhodococcus chondri</name>
    <dbReference type="NCBI Taxonomy" id="3065941"/>
    <lineage>
        <taxon>Bacteria</taxon>
        <taxon>Bacillati</taxon>
        <taxon>Actinomycetota</taxon>
        <taxon>Actinomycetes</taxon>
        <taxon>Mycobacteriales</taxon>
        <taxon>Nocardiaceae</taxon>
        <taxon>Rhodococcus</taxon>
    </lineage>
</organism>
<sequence length="205" mass="21229">MSKTHALLAALFTCVLAVSGCASNNDSPQSPSETTVPTSASTTTQTPTTTTTTTTTGLPPPPAPPPEPVVTPAPVAITFECGDPTMYEYGTALYSDGTTGYEPTCDTPPADRVLRYCDYGGVAIYTDGSYSTTDPACLQPAPAPSGGDTGYPYDPSQDRNGDGVVNGYERCGTACGEAPTSGETQMQYGCEEGWIDRQTCAQAGY</sequence>
<evidence type="ECO:0000256" key="2">
    <source>
        <dbReference type="SAM" id="SignalP"/>
    </source>
</evidence>
<evidence type="ECO:0000256" key="1">
    <source>
        <dbReference type="SAM" id="MobiDB-lite"/>
    </source>
</evidence>
<keyword evidence="4" id="KW-1185">Reference proteome</keyword>
<dbReference type="RefSeq" id="WP_330154149.1">
    <property type="nucleotide sequence ID" value="NZ_JAUZMZ010000186.1"/>
</dbReference>
<evidence type="ECO:0008006" key="5">
    <source>
        <dbReference type="Google" id="ProtNLM"/>
    </source>
</evidence>
<feature type="compositionally biased region" description="Low complexity" evidence="1">
    <location>
        <begin position="30"/>
        <end position="57"/>
    </location>
</feature>
<name>A0ABU7JXP4_9NOCA</name>
<evidence type="ECO:0000313" key="3">
    <source>
        <dbReference type="EMBL" id="MEE2034791.1"/>
    </source>
</evidence>
<comment type="caution">
    <text evidence="3">The sequence shown here is derived from an EMBL/GenBank/DDBJ whole genome shotgun (WGS) entry which is preliminary data.</text>
</comment>
<dbReference type="PROSITE" id="PS51257">
    <property type="entry name" value="PROKAR_LIPOPROTEIN"/>
    <property type="match status" value="1"/>
</dbReference>
<accession>A0ABU7JXP4</accession>
<feature type="signal peptide" evidence="2">
    <location>
        <begin position="1"/>
        <end position="24"/>
    </location>
</feature>
<dbReference type="EMBL" id="JAUZMZ010000186">
    <property type="protein sequence ID" value="MEE2034791.1"/>
    <property type="molecule type" value="Genomic_DNA"/>
</dbReference>
<reference evidence="3 4" key="1">
    <citation type="submission" date="2023-08" db="EMBL/GenBank/DDBJ databases">
        <authorList>
            <person name="Girao M."/>
            <person name="Carvalho M.F."/>
        </authorList>
    </citation>
    <scope>NUCLEOTIDE SEQUENCE [LARGE SCALE GENOMIC DNA]</scope>
    <source>
        <strain evidence="3 4">CC-R104</strain>
    </source>
</reference>
<feature type="region of interest" description="Disordered" evidence="1">
    <location>
        <begin position="23"/>
        <end position="72"/>
    </location>
</feature>
<evidence type="ECO:0000313" key="4">
    <source>
        <dbReference type="Proteomes" id="UP001331936"/>
    </source>
</evidence>
<feature type="compositionally biased region" description="Pro residues" evidence="1">
    <location>
        <begin position="58"/>
        <end position="71"/>
    </location>
</feature>
<dbReference type="Proteomes" id="UP001331936">
    <property type="component" value="Unassembled WGS sequence"/>
</dbReference>
<keyword evidence="2" id="KW-0732">Signal</keyword>
<gene>
    <name evidence="3" type="ORF">Q8814_22210</name>
</gene>
<protein>
    <recommendedName>
        <fullName evidence="5">Lipoprotein</fullName>
    </recommendedName>
</protein>
<feature type="chain" id="PRO_5047141852" description="Lipoprotein" evidence="2">
    <location>
        <begin position="25"/>
        <end position="205"/>
    </location>
</feature>